<reference evidence="2" key="1">
    <citation type="journal article" date="2011" name="J. Bacteriol.">
        <title>Genome sequences of eight morphologically diverse alphaproteobacteria.</title>
        <authorList>
            <consortium name="US DOE Joint Genome Institute"/>
            <person name="Brown P.J."/>
            <person name="Kysela D.T."/>
            <person name="Buechlein A."/>
            <person name="Hemmerich C."/>
            <person name="Brun Y.V."/>
        </authorList>
    </citation>
    <scope>NUCLEOTIDE SEQUENCE [LARGE SCALE GENOMIC DNA]</scope>
    <source>
        <strain evidence="2">ATCC 51888 / DSM 1869 / NCIB 11706 / TK 0415</strain>
    </source>
</reference>
<protein>
    <submittedName>
        <fullName evidence="1">Uncharacterized protein</fullName>
    </submittedName>
</protein>
<evidence type="ECO:0000313" key="2">
    <source>
        <dbReference type="Proteomes" id="UP000002033"/>
    </source>
</evidence>
<organism evidence="1 2">
    <name type="scientific">Hyphomicrobium denitrificans (strain ATCC 51888 / DSM 1869 / NCIMB 11706 / TK 0415)</name>
    <dbReference type="NCBI Taxonomy" id="582899"/>
    <lineage>
        <taxon>Bacteria</taxon>
        <taxon>Pseudomonadati</taxon>
        <taxon>Pseudomonadota</taxon>
        <taxon>Alphaproteobacteria</taxon>
        <taxon>Hyphomicrobiales</taxon>
        <taxon>Hyphomicrobiaceae</taxon>
        <taxon>Hyphomicrobium</taxon>
    </lineage>
</organism>
<dbReference type="Proteomes" id="UP000002033">
    <property type="component" value="Chromosome"/>
</dbReference>
<dbReference type="eggNOG" id="COG4991">
    <property type="taxonomic scope" value="Bacteria"/>
</dbReference>
<dbReference type="EMBL" id="CP002083">
    <property type="protein sequence ID" value="ADJ22699.1"/>
    <property type="molecule type" value="Genomic_DNA"/>
</dbReference>
<sequence>MLKRRTISDLDGATVIPEVDRGFGDFIVRITLCFIAITSCVLNAHTVAAEPVPLNADAIKATLPGSVLKLDTPLGMVVPIKFDGDGLMSGDAGQLASYLGSQKDRGRYWLAEDRICYKWFRWFSGEQHCLAIQRDGQRIFWQREDGETGTATLEEQQKAPPAPAAQTKIVKAVKTPVKKQHVAQIQRPVAEPELPVDEPMLAEPVLIKLPTLAVRPRKHAAALTADKTMALEPNTSVHAKSSQ</sequence>
<keyword evidence="2" id="KW-1185">Reference proteome</keyword>
<dbReference type="HOGENOM" id="CLU_099805_0_0_5"/>
<name>D8JUA9_HYPDA</name>
<evidence type="ECO:0000313" key="1">
    <source>
        <dbReference type="EMBL" id="ADJ22699.1"/>
    </source>
</evidence>
<proteinExistence type="predicted"/>
<gene>
    <name evidence="1" type="ordered locus">Hden_0882</name>
</gene>
<accession>D8JUA9</accession>
<dbReference type="KEGG" id="hdn:Hden_0882"/>
<dbReference type="AlphaFoldDB" id="D8JUA9"/>